<dbReference type="KEGG" id="kim:G3T16_09365"/>
<protein>
    <submittedName>
        <fullName evidence="2">Uncharacterized protein</fullName>
    </submittedName>
</protein>
<proteinExistence type="predicted"/>
<dbReference type="AlphaFoldDB" id="A0A6C0U1C0"/>
<feature type="chain" id="PRO_5025617809" evidence="1">
    <location>
        <begin position="21"/>
        <end position="125"/>
    </location>
</feature>
<name>A0A6C0U1C0_9GAMM</name>
<evidence type="ECO:0000256" key="1">
    <source>
        <dbReference type="SAM" id="SignalP"/>
    </source>
</evidence>
<gene>
    <name evidence="2" type="ORF">G3T16_09365</name>
</gene>
<keyword evidence="1" id="KW-0732">Signal</keyword>
<keyword evidence="3" id="KW-1185">Reference proteome</keyword>
<evidence type="ECO:0000313" key="2">
    <source>
        <dbReference type="EMBL" id="QIB65583.1"/>
    </source>
</evidence>
<accession>A0A6C0U1C0</accession>
<dbReference type="RefSeq" id="WP_163494915.1">
    <property type="nucleotide sequence ID" value="NZ_CP048711.1"/>
</dbReference>
<sequence length="125" mass="13412">MKALNYLLATLALGSSVAMADCVKPDAPSLPDGASASMDDMLAGQKSVKTFQEANLEYMGCLEKTFTAAKSRIESGKVSDAETAEELKSNYEKAVDDYNAAVSREETVAGQFNTEIREYKAANPD</sequence>
<organism evidence="2 3">
    <name type="scientific">Kineobactrum salinum</name>
    <dbReference type="NCBI Taxonomy" id="2708301"/>
    <lineage>
        <taxon>Bacteria</taxon>
        <taxon>Pseudomonadati</taxon>
        <taxon>Pseudomonadota</taxon>
        <taxon>Gammaproteobacteria</taxon>
        <taxon>Cellvibrionales</taxon>
        <taxon>Halieaceae</taxon>
        <taxon>Kineobactrum</taxon>
    </lineage>
</organism>
<dbReference type="Proteomes" id="UP000477680">
    <property type="component" value="Chromosome"/>
</dbReference>
<reference evidence="2 3" key="1">
    <citation type="submission" date="2020-02" db="EMBL/GenBank/DDBJ databases">
        <title>Genome sequencing for Kineobactrum sp. M2.</title>
        <authorList>
            <person name="Park S.-J."/>
        </authorList>
    </citation>
    <scope>NUCLEOTIDE SEQUENCE [LARGE SCALE GENOMIC DNA]</scope>
    <source>
        <strain evidence="2 3">M2</strain>
    </source>
</reference>
<dbReference type="EMBL" id="CP048711">
    <property type="protein sequence ID" value="QIB65583.1"/>
    <property type="molecule type" value="Genomic_DNA"/>
</dbReference>
<feature type="signal peptide" evidence="1">
    <location>
        <begin position="1"/>
        <end position="20"/>
    </location>
</feature>
<evidence type="ECO:0000313" key="3">
    <source>
        <dbReference type="Proteomes" id="UP000477680"/>
    </source>
</evidence>